<organism evidence="1">
    <name type="scientific">Populus davidiana</name>
    <dbReference type="NCBI Taxonomy" id="266767"/>
    <lineage>
        <taxon>Eukaryota</taxon>
        <taxon>Viridiplantae</taxon>
        <taxon>Streptophyta</taxon>
        <taxon>Embryophyta</taxon>
        <taxon>Tracheophyta</taxon>
        <taxon>Spermatophyta</taxon>
        <taxon>Magnoliopsida</taxon>
        <taxon>eudicotyledons</taxon>
        <taxon>Gunneridae</taxon>
        <taxon>Pentapetalae</taxon>
        <taxon>rosids</taxon>
        <taxon>fabids</taxon>
        <taxon>Malpighiales</taxon>
        <taxon>Salicaceae</taxon>
        <taxon>Saliceae</taxon>
        <taxon>Populus</taxon>
    </lineage>
</organism>
<reference evidence="1" key="1">
    <citation type="submission" date="2020-03" db="EMBL/GenBank/DDBJ databases">
        <authorList>
            <person name="Zhang R."/>
        </authorList>
    </citation>
    <scope>NUCLEOTIDE SEQUENCE</scope>
</reference>
<proteinExistence type="predicted"/>
<dbReference type="EMBL" id="GILB01012486">
    <property type="protein sequence ID" value="NUU92819.1"/>
    <property type="molecule type" value="Transcribed_RNA"/>
</dbReference>
<name>A0A6M2FAQ4_9ROSI</name>
<accession>A0A6M2FAQ4</accession>
<dbReference type="AlphaFoldDB" id="A0A6M2FAQ4"/>
<sequence>MQLLYSNLEGSQIGSSTRTRNTQWHMFYQPRFFKKSPVLFLMRVKTITAQARIHGGKLPPKRFELLIHSGRSFRANVIKRVITATPSTVLVTGLIKESFGSPST</sequence>
<protein>
    <submittedName>
        <fullName evidence="1">Uncharacterized protein</fullName>
    </submittedName>
</protein>
<evidence type="ECO:0000313" key="1">
    <source>
        <dbReference type="EMBL" id="NUU92819.1"/>
    </source>
</evidence>